<gene>
    <name evidence="2" type="ORF">IAB51_08125</name>
</gene>
<dbReference type="InterPro" id="IPR007492">
    <property type="entry name" value="LytTR_DNA-bd_dom"/>
</dbReference>
<comment type="caution">
    <text evidence="2">The sequence shown here is derived from an EMBL/GenBank/DDBJ whole genome shotgun (WGS) entry which is preliminary data.</text>
</comment>
<dbReference type="EMBL" id="DVJP01000053">
    <property type="protein sequence ID" value="HIS76761.1"/>
    <property type="molecule type" value="Genomic_DNA"/>
</dbReference>
<evidence type="ECO:0000259" key="1">
    <source>
        <dbReference type="SMART" id="SM00850"/>
    </source>
</evidence>
<protein>
    <submittedName>
        <fullName evidence="2">LytTR family transcriptional regulator</fullName>
    </submittedName>
</protein>
<evidence type="ECO:0000313" key="2">
    <source>
        <dbReference type="EMBL" id="HIS76761.1"/>
    </source>
</evidence>
<dbReference type="SMART" id="SM00850">
    <property type="entry name" value="LytTR"/>
    <property type="match status" value="1"/>
</dbReference>
<proteinExistence type="predicted"/>
<dbReference type="Proteomes" id="UP000824002">
    <property type="component" value="Unassembled WGS sequence"/>
</dbReference>
<dbReference type="Pfam" id="PF04397">
    <property type="entry name" value="LytTR"/>
    <property type="match status" value="1"/>
</dbReference>
<evidence type="ECO:0000313" key="3">
    <source>
        <dbReference type="Proteomes" id="UP000824002"/>
    </source>
</evidence>
<name>A0A9D1JZZ2_9FIRM</name>
<dbReference type="GO" id="GO:0003677">
    <property type="term" value="F:DNA binding"/>
    <property type="evidence" value="ECO:0007669"/>
    <property type="project" value="InterPro"/>
</dbReference>
<dbReference type="Gene3D" id="2.40.50.1020">
    <property type="entry name" value="LytTr DNA-binding domain"/>
    <property type="match status" value="1"/>
</dbReference>
<sequence>MNLIGVCTPEKERYQKISAALSARPECEAYQIHFQRLGPGFSLAGCPEKVILVDILAQAEFERLSREYQSLSHPPFLAMFHYGEPLAVPPTGSLLMFRAYLDMTGDPAQVFPEIAKEFQRHASFYTINAQRQLYRVPVSEILYCKMEKHCVEFYLPDTCLKSWGTLEKEMEKLRPLGFARIHKSYGVNLRHIRKSASREVELTGGIVLPVGRKYKQPYSSDYQRFLGQKLP</sequence>
<reference evidence="2" key="1">
    <citation type="submission" date="2020-10" db="EMBL/GenBank/DDBJ databases">
        <authorList>
            <person name="Gilroy R."/>
        </authorList>
    </citation>
    <scope>NUCLEOTIDE SEQUENCE</scope>
    <source>
        <strain evidence="2">CHK199-13235</strain>
    </source>
</reference>
<feature type="domain" description="HTH LytTR-type" evidence="1">
    <location>
        <begin position="131"/>
        <end position="223"/>
    </location>
</feature>
<reference evidence="2" key="2">
    <citation type="journal article" date="2021" name="PeerJ">
        <title>Extensive microbial diversity within the chicken gut microbiome revealed by metagenomics and culture.</title>
        <authorList>
            <person name="Gilroy R."/>
            <person name="Ravi A."/>
            <person name="Getino M."/>
            <person name="Pursley I."/>
            <person name="Horton D.L."/>
            <person name="Alikhan N.F."/>
            <person name="Baker D."/>
            <person name="Gharbi K."/>
            <person name="Hall N."/>
            <person name="Watson M."/>
            <person name="Adriaenssens E.M."/>
            <person name="Foster-Nyarko E."/>
            <person name="Jarju S."/>
            <person name="Secka A."/>
            <person name="Antonio M."/>
            <person name="Oren A."/>
            <person name="Chaudhuri R.R."/>
            <person name="La Ragione R."/>
            <person name="Hildebrand F."/>
            <person name="Pallen M.J."/>
        </authorList>
    </citation>
    <scope>NUCLEOTIDE SEQUENCE</scope>
    <source>
        <strain evidence="2">CHK199-13235</strain>
    </source>
</reference>
<dbReference type="AlphaFoldDB" id="A0A9D1JZZ2"/>
<organism evidence="2 3">
    <name type="scientific">Candidatus Merdivicinus excrementipullorum</name>
    <dbReference type="NCBI Taxonomy" id="2840867"/>
    <lineage>
        <taxon>Bacteria</taxon>
        <taxon>Bacillati</taxon>
        <taxon>Bacillota</taxon>
        <taxon>Clostridia</taxon>
        <taxon>Eubacteriales</taxon>
        <taxon>Oscillospiraceae</taxon>
        <taxon>Oscillospiraceae incertae sedis</taxon>
        <taxon>Candidatus Merdivicinus</taxon>
    </lineage>
</organism>
<accession>A0A9D1JZZ2</accession>